<gene>
    <name evidence="2" type="ORF">LY79DRAFT_3588</name>
</gene>
<feature type="compositionally biased region" description="Basic and acidic residues" evidence="1">
    <location>
        <begin position="1"/>
        <end position="11"/>
    </location>
</feature>
<evidence type="ECO:0000256" key="1">
    <source>
        <dbReference type="SAM" id="MobiDB-lite"/>
    </source>
</evidence>
<name>A0AAD8QEQ8_9PEZI</name>
<reference evidence="2" key="1">
    <citation type="submission" date="2021-06" db="EMBL/GenBank/DDBJ databases">
        <title>Comparative genomics, transcriptomics and evolutionary studies reveal genomic signatures of adaptation to plant cell wall in hemibiotrophic fungi.</title>
        <authorList>
            <consortium name="DOE Joint Genome Institute"/>
            <person name="Baroncelli R."/>
            <person name="Diaz J.F."/>
            <person name="Benocci T."/>
            <person name="Peng M."/>
            <person name="Battaglia E."/>
            <person name="Haridas S."/>
            <person name="Andreopoulos W."/>
            <person name="Labutti K."/>
            <person name="Pangilinan J."/>
            <person name="Floch G.L."/>
            <person name="Makela M.R."/>
            <person name="Henrissat B."/>
            <person name="Grigoriev I.V."/>
            <person name="Crouch J.A."/>
            <person name="De Vries R.P."/>
            <person name="Sukno S.A."/>
            <person name="Thon M.R."/>
        </authorList>
    </citation>
    <scope>NUCLEOTIDE SEQUENCE</scope>
    <source>
        <strain evidence="2">CBS 125086</strain>
    </source>
</reference>
<accession>A0AAD8QEQ8</accession>
<protein>
    <submittedName>
        <fullName evidence="2">Uncharacterized protein</fullName>
    </submittedName>
</protein>
<organism evidence="2 3">
    <name type="scientific">Colletotrichum navitas</name>
    <dbReference type="NCBI Taxonomy" id="681940"/>
    <lineage>
        <taxon>Eukaryota</taxon>
        <taxon>Fungi</taxon>
        <taxon>Dikarya</taxon>
        <taxon>Ascomycota</taxon>
        <taxon>Pezizomycotina</taxon>
        <taxon>Sordariomycetes</taxon>
        <taxon>Hypocreomycetidae</taxon>
        <taxon>Glomerellales</taxon>
        <taxon>Glomerellaceae</taxon>
        <taxon>Colletotrichum</taxon>
        <taxon>Colletotrichum graminicola species complex</taxon>
    </lineage>
</organism>
<evidence type="ECO:0000313" key="3">
    <source>
        <dbReference type="Proteomes" id="UP001230504"/>
    </source>
</evidence>
<dbReference type="GeneID" id="85436966"/>
<proteinExistence type="predicted"/>
<feature type="region of interest" description="Disordered" evidence="1">
    <location>
        <begin position="151"/>
        <end position="172"/>
    </location>
</feature>
<feature type="region of interest" description="Disordered" evidence="1">
    <location>
        <begin position="1"/>
        <end position="23"/>
    </location>
</feature>
<sequence length="172" mass="19894">MKTHVRSDAHRGFSTPRRQRKAARSIHIRRRTISTWAMLTKRRLQGSRVAKETNGPRRLFFQLTTLVPPSRALCYIQRCPRSTPVDMAKLPSRSLHFHLQSQAKAWLPPYRTMRCRPRKGPDTTAVEVHHTHSGHISCLSATLQHAYRTGHLWPQPRTPPPTRQKHLPISGR</sequence>
<comment type="caution">
    <text evidence="2">The sequence shown here is derived from an EMBL/GenBank/DDBJ whole genome shotgun (WGS) entry which is preliminary data.</text>
</comment>
<dbReference type="Proteomes" id="UP001230504">
    <property type="component" value="Unassembled WGS sequence"/>
</dbReference>
<dbReference type="RefSeq" id="XP_060420494.1">
    <property type="nucleotide sequence ID" value="XM_060552726.1"/>
</dbReference>
<dbReference type="AlphaFoldDB" id="A0AAD8QEQ8"/>
<evidence type="ECO:0000313" key="2">
    <source>
        <dbReference type="EMBL" id="KAK1599998.1"/>
    </source>
</evidence>
<keyword evidence="3" id="KW-1185">Reference proteome</keyword>
<dbReference type="EMBL" id="JAHLJV010000001">
    <property type="protein sequence ID" value="KAK1599998.1"/>
    <property type="molecule type" value="Genomic_DNA"/>
</dbReference>